<reference evidence="9" key="1">
    <citation type="submission" date="2022-04" db="EMBL/GenBank/DDBJ databases">
        <title>Consumption of N2O by Flavobacterium azooxidireducens sp. nov. isolated from Decomposing Leaf Litter of Phragmites australis (Cav.).</title>
        <authorList>
            <person name="Behrendt U."/>
            <person name="Spanner T."/>
            <person name="Augustin J."/>
            <person name="Horn M.A."/>
            <person name="Kolb S."/>
            <person name="Ulrich A."/>
        </authorList>
    </citation>
    <scope>NUCLEOTIDE SEQUENCE</scope>
    <source>
        <strain evidence="9">IGB 4-14</strain>
    </source>
</reference>
<dbReference type="InterPro" id="IPR051648">
    <property type="entry name" value="CWI-Assembly_Regulator"/>
</dbReference>
<keyword evidence="10" id="KW-1185">Reference proteome</keyword>
<dbReference type="RefSeq" id="WP_248435868.1">
    <property type="nucleotide sequence ID" value="NZ_CP096205.1"/>
</dbReference>
<dbReference type="PANTHER" id="PTHR31018:SF3">
    <property type="entry name" value="RECEPTOR PROTEIN-TYROSINE KINASE"/>
    <property type="match status" value="1"/>
</dbReference>
<gene>
    <name evidence="9" type="ORF">M0M57_04765</name>
</gene>
<dbReference type="InterPro" id="IPR036941">
    <property type="entry name" value="Rcpt_L-dom_sf"/>
</dbReference>
<dbReference type="InterPro" id="IPR000494">
    <property type="entry name" value="Rcpt_L-dom"/>
</dbReference>
<feature type="chain" id="PRO_5045621736" evidence="6">
    <location>
        <begin position="19"/>
        <end position="1019"/>
    </location>
</feature>
<evidence type="ECO:0000256" key="6">
    <source>
        <dbReference type="SAM" id="SignalP"/>
    </source>
</evidence>
<keyword evidence="2" id="KW-0134">Cell wall</keyword>
<dbReference type="InterPro" id="IPR026444">
    <property type="entry name" value="Secre_tail"/>
</dbReference>
<organism evidence="9 10">
    <name type="scientific">Flavobacterium azooxidireducens</name>
    <dbReference type="NCBI Taxonomy" id="1871076"/>
    <lineage>
        <taxon>Bacteria</taxon>
        <taxon>Pseudomonadati</taxon>
        <taxon>Bacteroidota</taxon>
        <taxon>Flavobacteriia</taxon>
        <taxon>Flavobacteriales</taxon>
        <taxon>Flavobacteriaceae</taxon>
        <taxon>Flavobacterium</taxon>
    </lineage>
</organism>
<evidence type="ECO:0000256" key="2">
    <source>
        <dbReference type="ARBA" id="ARBA00022512"/>
    </source>
</evidence>
<keyword evidence="3" id="KW-0964">Secreted</keyword>
<feature type="domain" description="Receptor L-domain" evidence="7">
    <location>
        <begin position="369"/>
        <end position="461"/>
    </location>
</feature>
<dbReference type="Pfam" id="PF01030">
    <property type="entry name" value="Recep_L_domain"/>
    <property type="match status" value="3"/>
</dbReference>
<evidence type="ECO:0000313" key="10">
    <source>
        <dbReference type="Proteomes" id="UP000830583"/>
    </source>
</evidence>
<dbReference type="SUPFAM" id="SSF52058">
    <property type="entry name" value="L domain-like"/>
    <property type="match status" value="4"/>
</dbReference>
<keyword evidence="5" id="KW-0325">Glycoprotein</keyword>
<name>A0ABY4KH66_9FLAO</name>
<dbReference type="NCBIfam" id="TIGR04183">
    <property type="entry name" value="Por_Secre_tail"/>
    <property type="match status" value="1"/>
</dbReference>
<feature type="domain" description="Receptor L-domain" evidence="7">
    <location>
        <begin position="273"/>
        <end position="356"/>
    </location>
</feature>
<dbReference type="Pfam" id="PF13385">
    <property type="entry name" value="Laminin_G_3"/>
    <property type="match status" value="1"/>
</dbReference>
<feature type="domain" description="Secretion system C-terminal sorting" evidence="8">
    <location>
        <begin position="946"/>
        <end position="1018"/>
    </location>
</feature>
<evidence type="ECO:0000313" key="9">
    <source>
        <dbReference type="EMBL" id="UPQ80147.1"/>
    </source>
</evidence>
<dbReference type="Pfam" id="PF18962">
    <property type="entry name" value="Por_Secre_tail"/>
    <property type="match status" value="1"/>
</dbReference>
<evidence type="ECO:0000259" key="7">
    <source>
        <dbReference type="Pfam" id="PF01030"/>
    </source>
</evidence>
<feature type="signal peptide" evidence="6">
    <location>
        <begin position="1"/>
        <end position="18"/>
    </location>
</feature>
<dbReference type="PANTHER" id="PTHR31018">
    <property type="entry name" value="SPORULATION-SPECIFIC PROTEIN-RELATED"/>
    <property type="match status" value="1"/>
</dbReference>
<feature type="domain" description="Receptor L-domain" evidence="7">
    <location>
        <begin position="725"/>
        <end position="810"/>
    </location>
</feature>
<protein>
    <submittedName>
        <fullName evidence="9">T9SS type A sorting domain-containing protein</fullName>
    </submittedName>
</protein>
<keyword evidence="4 6" id="KW-0732">Signal</keyword>
<evidence type="ECO:0000256" key="3">
    <source>
        <dbReference type="ARBA" id="ARBA00022525"/>
    </source>
</evidence>
<proteinExistence type="predicted"/>
<dbReference type="SUPFAM" id="SSF49899">
    <property type="entry name" value="Concanavalin A-like lectins/glucanases"/>
    <property type="match status" value="1"/>
</dbReference>
<dbReference type="Gene3D" id="2.60.120.200">
    <property type="match status" value="1"/>
</dbReference>
<evidence type="ECO:0000259" key="8">
    <source>
        <dbReference type="Pfam" id="PF18962"/>
    </source>
</evidence>
<evidence type="ECO:0000256" key="1">
    <source>
        <dbReference type="ARBA" id="ARBA00004191"/>
    </source>
</evidence>
<dbReference type="Gene3D" id="3.80.20.20">
    <property type="entry name" value="Receptor L-domain"/>
    <property type="match status" value="4"/>
</dbReference>
<comment type="subcellular location">
    <subcellularLocation>
        <location evidence="1">Secreted</location>
        <location evidence="1">Cell wall</location>
    </subcellularLocation>
</comment>
<evidence type="ECO:0000256" key="5">
    <source>
        <dbReference type="ARBA" id="ARBA00023180"/>
    </source>
</evidence>
<dbReference type="Proteomes" id="UP000830583">
    <property type="component" value="Chromosome"/>
</dbReference>
<evidence type="ECO:0000256" key="4">
    <source>
        <dbReference type="ARBA" id="ARBA00022729"/>
    </source>
</evidence>
<dbReference type="InterPro" id="IPR013320">
    <property type="entry name" value="ConA-like_dom_sf"/>
</dbReference>
<sequence length="1019" mass="107497">MKTKLLLLMGLISHFCFGQISSANLVAYYNFENSGANQINSNLYGLTPQNTNAGGVPSYTADGISGSCVNFNGSNTLVNDAQLADYFAAQSDKSVTISFWMKSDFVQDGLKTYVEGFESIVVRGRVPSFIISRTSGNYQSGAAIYPDQEFFFADTDVWNHIVYIYNAPSNNLKGYINNVLFVNIPLTGNEQAPFQYTNKFLVGAGTNSGDVNWPQKAYSGKIDEMYVFSRAITASEVQSLYNLQTPQFDCPSGSVLLTSQAEVDSFVNQYPTCTTIDGNLTISGPSITDITGLNQITTVNGALTISNTTISNGNIFNNLTQVSGNITIQSNSNLTTLSGFNALVNTGDTLQIADNQNITSITGFSNLVTVTGNLSILSTSTTLATTNISGFSNVQSVGYLLIRRTPLTNLSQLSSLTTILRGLSIDNNPNLTSIASLSSVTNAVNGNGTTPFRIFANPLLTSLDGINFSSVTNCLDVQISQLPLVTSLQPLSVINGQIGGLIIQFNTGLVNLNGLEGITNINGNVTITNNAALANLNGLQNITTITGSLGIGSNALITQLPNWNLTQVRSISLSNNAQLSSITTLSGITTLSAPASGLPTALSITSCQALTSLNGLQNLTTLNNANIGLTGNNSLIDISALNGLNVNSINGLTIVSNTSLSACGVSWVCGRLALNTTNVSIDSNANGCFDIAQVQTTCSSSPCPAGNVTLNSQLDVDTFVALYPNCTTIDGDLTISGTFINSLVGLSNLTTINGSLRITNNTALSSLNGLENITAINGVLNISFNTLITQLPNWNLTQVNSIAISTNTNLNSIASLTGVTSLTTANTSGSIMALTIFGCPALTSLNGLQNLSFINNFGVFIAFNNNLTDISALNNLNIASISSINVENNNSLTTCNVPWICNFLISNASNALLNNNATGCQSNAVVQAACEALSTTDFELESSLKIYPNPFNNHISIALGGDYQNVKTTLVDVTGKQFYSKTFTGNTIEINQLDALSGGIYFVTIELENGTSLTKKIVK</sequence>
<dbReference type="EMBL" id="CP096205">
    <property type="protein sequence ID" value="UPQ80147.1"/>
    <property type="molecule type" value="Genomic_DNA"/>
</dbReference>
<accession>A0ABY4KH66</accession>